<evidence type="ECO:0000313" key="2">
    <source>
        <dbReference type="Proteomes" id="UP001066276"/>
    </source>
</evidence>
<keyword evidence="2" id="KW-1185">Reference proteome</keyword>
<protein>
    <submittedName>
        <fullName evidence="1">Uncharacterized protein</fullName>
    </submittedName>
</protein>
<sequence length="142" mass="16003">MLCAASGDNFLEILKYITKLLFFVFEAYKRTKTLNWRRGTAGQLEPRVHSFEVFYAQLPPSPSTGLRYICPSERNLCASRSSAILQAGLIKFRGFWGLIDTVSLRRVLSHSAHLLQSLLTSRVSTLELCCSATKTLQTRLMA</sequence>
<gene>
    <name evidence="1" type="ORF">NDU88_005628</name>
</gene>
<evidence type="ECO:0000313" key="1">
    <source>
        <dbReference type="EMBL" id="KAJ1100546.1"/>
    </source>
</evidence>
<proteinExistence type="predicted"/>
<accession>A0AAV7M9X1</accession>
<organism evidence="1 2">
    <name type="scientific">Pleurodeles waltl</name>
    <name type="common">Iberian ribbed newt</name>
    <dbReference type="NCBI Taxonomy" id="8319"/>
    <lineage>
        <taxon>Eukaryota</taxon>
        <taxon>Metazoa</taxon>
        <taxon>Chordata</taxon>
        <taxon>Craniata</taxon>
        <taxon>Vertebrata</taxon>
        <taxon>Euteleostomi</taxon>
        <taxon>Amphibia</taxon>
        <taxon>Batrachia</taxon>
        <taxon>Caudata</taxon>
        <taxon>Salamandroidea</taxon>
        <taxon>Salamandridae</taxon>
        <taxon>Pleurodelinae</taxon>
        <taxon>Pleurodeles</taxon>
    </lineage>
</organism>
<dbReference type="Proteomes" id="UP001066276">
    <property type="component" value="Chromosome 10"/>
</dbReference>
<comment type="caution">
    <text evidence="1">The sequence shown here is derived from an EMBL/GenBank/DDBJ whole genome shotgun (WGS) entry which is preliminary data.</text>
</comment>
<dbReference type="EMBL" id="JANPWB010000014">
    <property type="protein sequence ID" value="KAJ1100546.1"/>
    <property type="molecule type" value="Genomic_DNA"/>
</dbReference>
<reference evidence="1" key="1">
    <citation type="journal article" date="2022" name="bioRxiv">
        <title>Sequencing and chromosome-scale assembly of the giantPleurodeles waltlgenome.</title>
        <authorList>
            <person name="Brown T."/>
            <person name="Elewa A."/>
            <person name="Iarovenko S."/>
            <person name="Subramanian E."/>
            <person name="Araus A.J."/>
            <person name="Petzold A."/>
            <person name="Susuki M."/>
            <person name="Suzuki K.-i.T."/>
            <person name="Hayashi T."/>
            <person name="Toyoda A."/>
            <person name="Oliveira C."/>
            <person name="Osipova E."/>
            <person name="Leigh N.D."/>
            <person name="Simon A."/>
            <person name="Yun M.H."/>
        </authorList>
    </citation>
    <scope>NUCLEOTIDE SEQUENCE</scope>
    <source>
        <strain evidence="1">20211129_DDA</strain>
        <tissue evidence="1">Liver</tissue>
    </source>
</reference>
<name>A0AAV7M9X1_PLEWA</name>
<dbReference type="AlphaFoldDB" id="A0AAV7M9X1"/>